<evidence type="ECO:0000256" key="1">
    <source>
        <dbReference type="RuleBase" id="RU363076"/>
    </source>
</evidence>
<dbReference type="PROSITE" id="PS50895">
    <property type="entry name" value="SURF1"/>
    <property type="match status" value="1"/>
</dbReference>
<evidence type="ECO:0000313" key="2">
    <source>
        <dbReference type="EMBL" id="OEY68219.1"/>
    </source>
</evidence>
<reference evidence="3" key="1">
    <citation type="submission" date="2016-09" db="EMBL/GenBank/DDBJ databases">
        <authorList>
            <person name="Wan X."/>
            <person name="Hou S."/>
        </authorList>
    </citation>
    <scope>NUCLEOTIDE SEQUENCE [LARGE SCALE GENOMIC DNA]</scope>
    <source>
        <strain evidence="3">KH87</strain>
    </source>
</reference>
<dbReference type="CDD" id="cd06662">
    <property type="entry name" value="SURF1"/>
    <property type="match status" value="1"/>
</dbReference>
<keyword evidence="3" id="KW-1185">Reference proteome</keyword>
<comment type="similarity">
    <text evidence="1">Belongs to the SURF1 family.</text>
</comment>
<proteinExistence type="inferred from homology"/>
<comment type="subcellular location">
    <subcellularLocation>
        <location evidence="1">Cell membrane</location>
        <topology evidence="1">Multi-pass membrane protein</topology>
    </subcellularLocation>
</comment>
<keyword evidence="1" id="KW-0472">Membrane</keyword>
<dbReference type="Proteomes" id="UP000242258">
    <property type="component" value="Unassembled WGS sequence"/>
</dbReference>
<organism evidence="2 3">
    <name type="scientific">Rheinheimera salexigens</name>
    <dbReference type="NCBI Taxonomy" id="1628148"/>
    <lineage>
        <taxon>Bacteria</taxon>
        <taxon>Pseudomonadati</taxon>
        <taxon>Pseudomonadota</taxon>
        <taxon>Gammaproteobacteria</taxon>
        <taxon>Chromatiales</taxon>
        <taxon>Chromatiaceae</taxon>
        <taxon>Rheinheimera</taxon>
    </lineage>
</organism>
<keyword evidence="1" id="KW-0812">Transmembrane</keyword>
<comment type="caution">
    <text evidence="2">The sequence shown here is derived from an EMBL/GenBank/DDBJ whole genome shotgun (WGS) entry which is preliminary data.</text>
</comment>
<dbReference type="RefSeq" id="WP_070047786.1">
    <property type="nucleotide sequence ID" value="NZ_CBCSDO010000011.1"/>
</dbReference>
<dbReference type="AlphaFoldDB" id="A0A1E7Q260"/>
<sequence>MRIKLANHIFAVRISWLGITVAVFIILINLSWWQLQRAEQKSVQLTQLAQQAEQAVLNATTLASTQQNFQQQSYQNQSDNQPENQSLDGLKLAASATWQAPYIWLLDNQIVDGKVGYDVIIAAKLATNDRLLLVNLGWIAGTNSREQLPNVTIPDQLSLSGVLHTDVTGMLLLGQNIESSASWPMRIQQVNFAVLAEQTAQTFYPALLYQQQQADFIYHYQAVVMPPEKHQAYALQWLLLAIAVLGVALAASHQGRASHG</sequence>
<accession>A0A1E7Q260</accession>
<dbReference type="STRING" id="1628148.BI198_00540"/>
<feature type="transmembrane region" description="Helical" evidence="1">
    <location>
        <begin position="233"/>
        <end position="251"/>
    </location>
</feature>
<keyword evidence="1" id="KW-1133">Transmembrane helix</keyword>
<evidence type="ECO:0000313" key="3">
    <source>
        <dbReference type="Proteomes" id="UP000242258"/>
    </source>
</evidence>
<keyword evidence="1" id="KW-1003">Cell membrane</keyword>
<dbReference type="Pfam" id="PF02104">
    <property type="entry name" value="SURF1"/>
    <property type="match status" value="1"/>
</dbReference>
<protein>
    <recommendedName>
        <fullName evidence="1">SURF1-like protein</fullName>
    </recommendedName>
</protein>
<gene>
    <name evidence="2" type="ORF">BI198_00540</name>
</gene>
<dbReference type="EMBL" id="MKEK01000001">
    <property type="protein sequence ID" value="OEY68219.1"/>
    <property type="molecule type" value="Genomic_DNA"/>
</dbReference>
<dbReference type="InterPro" id="IPR002994">
    <property type="entry name" value="Surf1/Shy1"/>
</dbReference>
<dbReference type="GO" id="GO:0005886">
    <property type="term" value="C:plasma membrane"/>
    <property type="evidence" value="ECO:0007669"/>
    <property type="project" value="UniProtKB-SubCell"/>
</dbReference>
<feature type="transmembrane region" description="Helical" evidence="1">
    <location>
        <begin position="12"/>
        <end position="33"/>
    </location>
</feature>
<name>A0A1E7Q260_9GAMM</name>
<dbReference type="OrthoDB" id="9789940at2"/>